<feature type="compositionally biased region" description="Low complexity" evidence="1">
    <location>
        <begin position="138"/>
        <end position="151"/>
    </location>
</feature>
<feature type="compositionally biased region" description="Gly residues" evidence="1">
    <location>
        <begin position="152"/>
        <end position="161"/>
    </location>
</feature>
<name>A0A8U0RCS2_MUSPF</name>
<evidence type="ECO:0000313" key="2">
    <source>
        <dbReference type="Proteomes" id="UP000000715"/>
    </source>
</evidence>
<sequence length="196" mass="20341">MEDFMDRKLPVGGLECRVPPPTAAPGALRAVGGYPSPDLLNVHSFPEAHLEKLPRLRVFLPAGPLTLGLCAAPSTAVVPKRAWGPVPMGRVSGKPQRVREPHVLLPQSSPPAPAPPRSHLPDTSAPVPSHLTDGGTSGRPAGQRAGRAAGPRAGGGDGVPRGGPCSARSSRRCGFDSRSRSHFSPSRVMSRGSSQS</sequence>
<feature type="compositionally biased region" description="Pro residues" evidence="1">
    <location>
        <begin position="108"/>
        <end position="118"/>
    </location>
</feature>
<dbReference type="RefSeq" id="XP_044921940.1">
    <property type="nucleotide sequence ID" value="XM_045066005.1"/>
</dbReference>
<dbReference type="AlphaFoldDB" id="A0A8U0RCS2"/>
<evidence type="ECO:0000256" key="1">
    <source>
        <dbReference type="SAM" id="MobiDB-lite"/>
    </source>
</evidence>
<reference evidence="3" key="1">
    <citation type="submission" date="2025-08" db="UniProtKB">
        <authorList>
            <consortium name="RefSeq"/>
        </authorList>
    </citation>
    <scope>IDENTIFICATION</scope>
    <source>
        <tissue evidence="3">Brain</tissue>
    </source>
</reference>
<gene>
    <name evidence="3" type="primary">LOC123387757</name>
</gene>
<organism evidence="2 3">
    <name type="scientific">Mustela putorius furo</name>
    <name type="common">European domestic ferret</name>
    <name type="synonym">Mustela furo</name>
    <dbReference type="NCBI Taxonomy" id="9669"/>
    <lineage>
        <taxon>Eukaryota</taxon>
        <taxon>Metazoa</taxon>
        <taxon>Chordata</taxon>
        <taxon>Craniata</taxon>
        <taxon>Vertebrata</taxon>
        <taxon>Euteleostomi</taxon>
        <taxon>Mammalia</taxon>
        <taxon>Eutheria</taxon>
        <taxon>Laurasiatheria</taxon>
        <taxon>Carnivora</taxon>
        <taxon>Caniformia</taxon>
        <taxon>Musteloidea</taxon>
        <taxon>Mustelidae</taxon>
        <taxon>Mustelinae</taxon>
        <taxon>Mustela</taxon>
    </lineage>
</organism>
<feature type="region of interest" description="Disordered" evidence="1">
    <location>
        <begin position="82"/>
        <end position="196"/>
    </location>
</feature>
<protein>
    <submittedName>
        <fullName evidence="3">Uncharacterized protein</fullName>
    </submittedName>
</protein>
<accession>A0A8U0RCS2</accession>
<dbReference type="Proteomes" id="UP000000715">
    <property type="component" value="Unplaced"/>
</dbReference>
<dbReference type="GeneID" id="123387757"/>
<evidence type="ECO:0000313" key="3">
    <source>
        <dbReference type="RefSeq" id="XP_044921940.1"/>
    </source>
</evidence>
<keyword evidence="2" id="KW-1185">Reference proteome</keyword>
<proteinExistence type="predicted"/>